<proteinExistence type="predicted"/>
<feature type="compositionally biased region" description="Basic and acidic residues" evidence="1">
    <location>
        <begin position="23"/>
        <end position="36"/>
    </location>
</feature>
<name>A0A1I7ZNQ5_9BILA</name>
<feature type="region of interest" description="Disordered" evidence="1">
    <location>
        <begin position="1"/>
        <end position="40"/>
    </location>
</feature>
<protein>
    <submittedName>
        <fullName evidence="3">Histone domain-containing protein</fullName>
    </submittedName>
</protein>
<keyword evidence="2" id="KW-1185">Reference proteome</keyword>
<sequence>MRSSEMANVRSKNPTTNAPPRQQEARYKERGEREEPVPTAIPRVHPLNAHIFGKPMDYVSRAISVRDRRRDGSPRRRGRSRAAAWGGEGGGWKTKQLRRCKREANKTTGQRGRKTLFYYETSLVLLKEAILDANHVLEEAKVVAGRLKSYVDAREKPTSTKIVSSIPSPVIPLLLNIMT</sequence>
<evidence type="ECO:0000256" key="1">
    <source>
        <dbReference type="SAM" id="MobiDB-lite"/>
    </source>
</evidence>
<dbReference type="Proteomes" id="UP000095287">
    <property type="component" value="Unplaced"/>
</dbReference>
<dbReference type="WBParaSite" id="L893_g28119.t1">
    <property type="protein sequence ID" value="L893_g28119.t1"/>
    <property type="gene ID" value="L893_g28119"/>
</dbReference>
<dbReference type="AlphaFoldDB" id="A0A1I7ZNQ5"/>
<reference evidence="3" key="1">
    <citation type="submission" date="2016-11" db="UniProtKB">
        <authorList>
            <consortium name="WormBaseParasite"/>
        </authorList>
    </citation>
    <scope>IDENTIFICATION</scope>
</reference>
<feature type="compositionally biased region" description="Polar residues" evidence="1">
    <location>
        <begin position="1"/>
        <end position="20"/>
    </location>
</feature>
<accession>A0A1I7ZNQ5</accession>
<evidence type="ECO:0000313" key="3">
    <source>
        <dbReference type="WBParaSite" id="L893_g28119.t1"/>
    </source>
</evidence>
<evidence type="ECO:0000313" key="2">
    <source>
        <dbReference type="Proteomes" id="UP000095287"/>
    </source>
</evidence>
<organism evidence="2 3">
    <name type="scientific">Steinernema glaseri</name>
    <dbReference type="NCBI Taxonomy" id="37863"/>
    <lineage>
        <taxon>Eukaryota</taxon>
        <taxon>Metazoa</taxon>
        <taxon>Ecdysozoa</taxon>
        <taxon>Nematoda</taxon>
        <taxon>Chromadorea</taxon>
        <taxon>Rhabditida</taxon>
        <taxon>Tylenchina</taxon>
        <taxon>Panagrolaimomorpha</taxon>
        <taxon>Strongyloidoidea</taxon>
        <taxon>Steinernematidae</taxon>
        <taxon>Steinernema</taxon>
    </lineage>
</organism>
<feature type="region of interest" description="Disordered" evidence="1">
    <location>
        <begin position="63"/>
        <end position="93"/>
    </location>
</feature>
<feature type="compositionally biased region" description="Basic and acidic residues" evidence="1">
    <location>
        <begin position="64"/>
        <end position="74"/>
    </location>
</feature>